<organism evidence="8 9">
    <name type="scientific">Ellagibacter isourolithinifaciens</name>
    <dbReference type="NCBI Taxonomy" id="2137581"/>
    <lineage>
        <taxon>Bacteria</taxon>
        <taxon>Bacillati</taxon>
        <taxon>Actinomycetota</taxon>
        <taxon>Coriobacteriia</taxon>
        <taxon>Eggerthellales</taxon>
        <taxon>Eggerthellaceae</taxon>
        <taxon>Ellagibacter</taxon>
    </lineage>
</organism>
<feature type="transmembrane region" description="Helical" evidence="6">
    <location>
        <begin position="116"/>
        <end position="137"/>
    </location>
</feature>
<sequence>MLQTIEDTAPSKKGNGLHYAFIICLGGFLTQAIVLSCQRLPAVALEPIRQTLGVSYADVGLITSVFMIFYAGLSIVWGMLGDKIGTRWAMTIACGLASIGALLFGFFAQYGLPVAIGTWAIAGVGTAGLLMAILPKIVSRWFAPHRRGFGMSLITPGANFSAIILGIIAPLIIGAMGWQWTYVIFGIVFAVITVFVAAFFREGPEEKGLAPYGAPAGTQAAPAPKLEDQKSGKVGAGEALKRVLKMPISWHFGIFYIVYQVGYMAATQYYVASIQSAGFDLASASLAITWGGILTIICELILGTLSDHVERKNVIAAVVALSGIFGLAYFFYLTNTPSPSLMVCWIFVAIISATTSVITVIMTTAGEYYTDDIRATGTGFIGTVNVVGRYLGPWLAGMLIDATGVVGNSFGIVGVTMLVAAVIAFTFPRLRKKEA</sequence>
<comment type="subcellular location">
    <subcellularLocation>
        <location evidence="1">Cell membrane</location>
        <topology evidence="1">Multi-pass membrane protein</topology>
    </subcellularLocation>
</comment>
<feature type="region of interest" description="Disordered" evidence="5">
    <location>
        <begin position="210"/>
        <end position="230"/>
    </location>
</feature>
<feature type="transmembrane region" description="Helical" evidence="6">
    <location>
        <begin position="179"/>
        <end position="200"/>
    </location>
</feature>
<dbReference type="AlphaFoldDB" id="A0A6N6NNW4"/>
<dbReference type="RefSeq" id="WP_158048691.1">
    <property type="nucleotide sequence ID" value="NZ_DAWAFB010000001.1"/>
</dbReference>
<evidence type="ECO:0000259" key="7">
    <source>
        <dbReference type="PROSITE" id="PS50850"/>
    </source>
</evidence>
<feature type="transmembrane region" description="Helical" evidence="6">
    <location>
        <begin position="373"/>
        <end position="392"/>
    </location>
</feature>
<feature type="transmembrane region" description="Helical" evidence="6">
    <location>
        <begin position="283"/>
        <end position="302"/>
    </location>
</feature>
<evidence type="ECO:0000256" key="6">
    <source>
        <dbReference type="SAM" id="Phobius"/>
    </source>
</evidence>
<keyword evidence="2 6" id="KW-0812">Transmembrane</keyword>
<evidence type="ECO:0000256" key="1">
    <source>
        <dbReference type="ARBA" id="ARBA00004651"/>
    </source>
</evidence>
<evidence type="ECO:0000256" key="2">
    <source>
        <dbReference type="ARBA" id="ARBA00022692"/>
    </source>
</evidence>
<feature type="transmembrane region" description="Helical" evidence="6">
    <location>
        <begin position="16"/>
        <end position="34"/>
    </location>
</feature>
<dbReference type="Gene3D" id="1.20.1250.20">
    <property type="entry name" value="MFS general substrate transporter like domains"/>
    <property type="match status" value="2"/>
</dbReference>
<evidence type="ECO:0000256" key="3">
    <source>
        <dbReference type="ARBA" id="ARBA00022989"/>
    </source>
</evidence>
<feature type="transmembrane region" description="Helical" evidence="6">
    <location>
        <begin position="88"/>
        <end position="110"/>
    </location>
</feature>
<dbReference type="InterPro" id="IPR036259">
    <property type="entry name" value="MFS_trans_sf"/>
</dbReference>
<gene>
    <name evidence="8" type="ORF">F8C90_01570</name>
</gene>
<dbReference type="InterPro" id="IPR020846">
    <property type="entry name" value="MFS_dom"/>
</dbReference>
<dbReference type="Proteomes" id="UP000468668">
    <property type="component" value="Unassembled WGS sequence"/>
</dbReference>
<dbReference type="PANTHER" id="PTHR43826:SF3">
    <property type="entry name" value="GLUCOSE-6-PHOSPHATE EXCHANGER SLC37A4"/>
    <property type="match status" value="1"/>
</dbReference>
<dbReference type="PROSITE" id="PS50850">
    <property type="entry name" value="MFS"/>
    <property type="match status" value="1"/>
</dbReference>
<dbReference type="GO" id="GO:0061513">
    <property type="term" value="F:glucose 6-phosphate:phosphate antiporter activity"/>
    <property type="evidence" value="ECO:0007669"/>
    <property type="project" value="TreeGrafter"/>
</dbReference>
<evidence type="ECO:0000313" key="9">
    <source>
        <dbReference type="Proteomes" id="UP000468668"/>
    </source>
</evidence>
<dbReference type="GeneID" id="98657089"/>
<feature type="transmembrane region" description="Helical" evidence="6">
    <location>
        <begin position="314"/>
        <end position="334"/>
    </location>
</feature>
<dbReference type="InterPro" id="IPR051337">
    <property type="entry name" value="OPA_Antiporter"/>
</dbReference>
<keyword evidence="4 6" id="KW-0472">Membrane</keyword>
<dbReference type="GO" id="GO:0005886">
    <property type="term" value="C:plasma membrane"/>
    <property type="evidence" value="ECO:0007669"/>
    <property type="project" value="UniProtKB-SubCell"/>
</dbReference>
<feature type="transmembrane region" description="Helical" evidence="6">
    <location>
        <begin position="149"/>
        <end position="173"/>
    </location>
</feature>
<evidence type="ECO:0000313" key="8">
    <source>
        <dbReference type="EMBL" id="KAB1642424.1"/>
    </source>
</evidence>
<feature type="transmembrane region" description="Helical" evidence="6">
    <location>
        <begin position="54"/>
        <end position="76"/>
    </location>
</feature>
<accession>A0A6N6NNW4</accession>
<dbReference type="GO" id="GO:0035435">
    <property type="term" value="P:phosphate ion transmembrane transport"/>
    <property type="evidence" value="ECO:0007669"/>
    <property type="project" value="TreeGrafter"/>
</dbReference>
<dbReference type="SUPFAM" id="SSF103473">
    <property type="entry name" value="MFS general substrate transporter"/>
    <property type="match status" value="1"/>
</dbReference>
<feature type="transmembrane region" description="Helical" evidence="6">
    <location>
        <begin position="340"/>
        <end position="361"/>
    </location>
</feature>
<protein>
    <submittedName>
        <fullName evidence="8">MFS transporter</fullName>
    </submittedName>
</protein>
<dbReference type="PANTHER" id="PTHR43826">
    <property type="entry name" value="GLUCOSE-6-PHOSPHATE EXCHANGER SLC37A4"/>
    <property type="match status" value="1"/>
</dbReference>
<proteinExistence type="predicted"/>
<name>A0A6N6NNW4_9ACTN</name>
<evidence type="ECO:0000256" key="4">
    <source>
        <dbReference type="ARBA" id="ARBA00023136"/>
    </source>
</evidence>
<comment type="caution">
    <text evidence="8">The sequence shown here is derived from an EMBL/GenBank/DDBJ whole genome shotgun (WGS) entry which is preliminary data.</text>
</comment>
<feature type="transmembrane region" description="Helical" evidence="6">
    <location>
        <begin position="250"/>
        <end position="271"/>
    </location>
</feature>
<feature type="domain" description="Major facilitator superfamily (MFS) profile" evidence="7">
    <location>
        <begin position="19"/>
        <end position="432"/>
    </location>
</feature>
<feature type="transmembrane region" description="Helical" evidence="6">
    <location>
        <begin position="404"/>
        <end position="427"/>
    </location>
</feature>
<dbReference type="OrthoDB" id="8953821at2"/>
<dbReference type="Pfam" id="PF07690">
    <property type="entry name" value="MFS_1"/>
    <property type="match status" value="1"/>
</dbReference>
<feature type="compositionally biased region" description="Low complexity" evidence="5">
    <location>
        <begin position="210"/>
        <end position="224"/>
    </location>
</feature>
<evidence type="ECO:0000256" key="5">
    <source>
        <dbReference type="SAM" id="MobiDB-lite"/>
    </source>
</evidence>
<reference evidence="8 9" key="1">
    <citation type="submission" date="2019-09" db="EMBL/GenBank/DDBJ databases">
        <title>Whole genome shotgun sequencing (WGS) of Ellagibacter isourolithinifaciens DSM 104140(T) and Adlercreutzia muris DSM 29508(T).</title>
        <authorList>
            <person name="Stoll D.A."/>
            <person name="Danylec N."/>
            <person name="Huch M."/>
        </authorList>
    </citation>
    <scope>NUCLEOTIDE SEQUENCE [LARGE SCALE GENOMIC DNA]</scope>
    <source>
        <strain evidence="8 9">DSM 104140</strain>
    </source>
</reference>
<keyword evidence="3 6" id="KW-1133">Transmembrane helix</keyword>
<keyword evidence="9" id="KW-1185">Reference proteome</keyword>
<dbReference type="EMBL" id="WAJR01000002">
    <property type="protein sequence ID" value="KAB1642424.1"/>
    <property type="molecule type" value="Genomic_DNA"/>
</dbReference>
<dbReference type="InterPro" id="IPR011701">
    <property type="entry name" value="MFS"/>
</dbReference>